<evidence type="ECO:0000256" key="1">
    <source>
        <dbReference type="SAM" id="Phobius"/>
    </source>
</evidence>
<evidence type="ECO:0008006" key="3">
    <source>
        <dbReference type="Google" id="ProtNLM"/>
    </source>
</evidence>
<feature type="transmembrane region" description="Helical" evidence="1">
    <location>
        <begin position="119"/>
        <end position="142"/>
    </location>
</feature>
<protein>
    <recommendedName>
        <fullName evidence="3">DUF4149 domain-containing protein</fullName>
    </recommendedName>
</protein>
<proteinExistence type="predicted"/>
<sequence>MDIFNLFTLVAATFTGASMGSFLLVTLLYVPLLKTPDNLINNLTIYRRLYRLNTVLCLLAGVCAALIKNQSAAVLLTILAASYVFNHAHILKGILKACNEHYCIVNPSVYRSLSGLQNVLHFCQFAGAGYVIYLLALAPPAIN</sequence>
<keyword evidence="1" id="KW-0472">Membrane</keyword>
<gene>
    <name evidence="2" type="ORF">MNBD_GAMMA08-1036</name>
</gene>
<name>A0A3B0XS29_9ZZZZ</name>
<keyword evidence="1" id="KW-0812">Transmembrane</keyword>
<keyword evidence="1" id="KW-1133">Transmembrane helix</keyword>
<evidence type="ECO:0000313" key="2">
    <source>
        <dbReference type="EMBL" id="VAW67510.1"/>
    </source>
</evidence>
<dbReference type="EMBL" id="UOFH01000393">
    <property type="protein sequence ID" value="VAW67510.1"/>
    <property type="molecule type" value="Genomic_DNA"/>
</dbReference>
<feature type="transmembrane region" description="Helical" evidence="1">
    <location>
        <begin position="73"/>
        <end position="91"/>
    </location>
</feature>
<feature type="transmembrane region" description="Helical" evidence="1">
    <location>
        <begin position="50"/>
        <end position="67"/>
    </location>
</feature>
<accession>A0A3B0XS29</accession>
<feature type="transmembrane region" description="Helical" evidence="1">
    <location>
        <begin position="6"/>
        <end position="30"/>
    </location>
</feature>
<dbReference type="AlphaFoldDB" id="A0A3B0XS29"/>
<reference evidence="2" key="1">
    <citation type="submission" date="2018-06" db="EMBL/GenBank/DDBJ databases">
        <authorList>
            <person name="Zhirakovskaya E."/>
        </authorList>
    </citation>
    <scope>NUCLEOTIDE SEQUENCE</scope>
</reference>
<organism evidence="2">
    <name type="scientific">hydrothermal vent metagenome</name>
    <dbReference type="NCBI Taxonomy" id="652676"/>
    <lineage>
        <taxon>unclassified sequences</taxon>
        <taxon>metagenomes</taxon>
        <taxon>ecological metagenomes</taxon>
    </lineage>
</organism>